<dbReference type="SMART" id="SM00116">
    <property type="entry name" value="CBS"/>
    <property type="match status" value="2"/>
</dbReference>
<keyword evidence="2" id="KW-0129">CBS domain</keyword>
<dbReference type="AlphaFoldDB" id="A0A1G9LTY1"/>
<dbReference type="PANTHER" id="PTHR48108:SF34">
    <property type="entry name" value="CBS DOMAIN-CONTAINING PROTEIN YHCV"/>
    <property type="match status" value="1"/>
</dbReference>
<evidence type="ECO:0000313" key="4">
    <source>
        <dbReference type="EMBL" id="SDL65562.1"/>
    </source>
</evidence>
<keyword evidence="5" id="KW-1185">Reference proteome</keyword>
<evidence type="ECO:0000313" key="5">
    <source>
        <dbReference type="Proteomes" id="UP000198706"/>
    </source>
</evidence>
<dbReference type="SUPFAM" id="SSF54631">
    <property type="entry name" value="CBS-domain pair"/>
    <property type="match status" value="1"/>
</dbReference>
<dbReference type="CDD" id="cd04622">
    <property type="entry name" value="CBS_pair_HRP1_like"/>
    <property type="match status" value="1"/>
</dbReference>
<dbReference type="InterPro" id="IPR000644">
    <property type="entry name" value="CBS_dom"/>
</dbReference>
<dbReference type="Pfam" id="PF00571">
    <property type="entry name" value="CBS"/>
    <property type="match status" value="2"/>
</dbReference>
<dbReference type="PROSITE" id="PS51371">
    <property type="entry name" value="CBS"/>
    <property type="match status" value="2"/>
</dbReference>
<protein>
    <submittedName>
        <fullName evidence="4">CBS domain-containing protein</fullName>
    </submittedName>
</protein>
<dbReference type="Proteomes" id="UP000198706">
    <property type="component" value="Unassembled WGS sequence"/>
</dbReference>
<dbReference type="EMBL" id="FNFD01000026">
    <property type="protein sequence ID" value="SDL65562.1"/>
    <property type="molecule type" value="Genomic_DNA"/>
</dbReference>
<feature type="domain" description="CBS" evidence="3">
    <location>
        <begin position="71"/>
        <end position="128"/>
    </location>
</feature>
<organism evidence="4 5">
    <name type="scientific">Pseudomonas indica</name>
    <dbReference type="NCBI Taxonomy" id="137658"/>
    <lineage>
        <taxon>Bacteria</taxon>
        <taxon>Pseudomonadati</taxon>
        <taxon>Pseudomonadota</taxon>
        <taxon>Gammaproteobacteria</taxon>
        <taxon>Pseudomonadales</taxon>
        <taxon>Pseudomonadaceae</taxon>
        <taxon>Pseudomonas</taxon>
    </lineage>
</organism>
<dbReference type="Gene3D" id="3.10.580.10">
    <property type="entry name" value="CBS-domain"/>
    <property type="match status" value="1"/>
</dbReference>
<sequence>MKISEIMTRNVQTVRPEQSVREAAGLMAQIDTGALLVEDNDRLVGMVTDRDIALRAVAEGLGSDTPIRRVMSPNIRYCFEDEDIQHVAENMADIQVRRLPVMNREKRLVGVVSLGNISAARSTQASATVLRGVAQAH</sequence>
<dbReference type="OrthoDB" id="9794094at2"/>
<evidence type="ECO:0000259" key="3">
    <source>
        <dbReference type="PROSITE" id="PS51371"/>
    </source>
</evidence>
<dbReference type="InterPro" id="IPR051462">
    <property type="entry name" value="CBS_domain-containing"/>
</dbReference>
<accession>A0A1G9LTY1</accession>
<reference evidence="4 5" key="1">
    <citation type="submission" date="2016-10" db="EMBL/GenBank/DDBJ databases">
        <authorList>
            <person name="de Groot N.N."/>
        </authorList>
    </citation>
    <scope>NUCLEOTIDE SEQUENCE [LARGE SCALE GENOMIC DNA]</scope>
    <source>
        <strain evidence="4 5">JCM 21544</strain>
    </source>
</reference>
<proteinExistence type="predicted"/>
<evidence type="ECO:0000256" key="1">
    <source>
        <dbReference type="ARBA" id="ARBA00022737"/>
    </source>
</evidence>
<gene>
    <name evidence="4" type="ORF">SAMN05216186_12640</name>
</gene>
<dbReference type="STRING" id="137658.SAMN05216186_12640"/>
<name>A0A1G9LTY1_9PSED</name>
<dbReference type="InterPro" id="IPR046342">
    <property type="entry name" value="CBS_dom_sf"/>
</dbReference>
<dbReference type="RefSeq" id="WP_084335300.1">
    <property type="nucleotide sequence ID" value="NZ_CBKZNZ010000198.1"/>
</dbReference>
<evidence type="ECO:0000256" key="2">
    <source>
        <dbReference type="PROSITE-ProRule" id="PRU00703"/>
    </source>
</evidence>
<dbReference type="PANTHER" id="PTHR48108">
    <property type="entry name" value="CBS DOMAIN-CONTAINING PROTEIN CBSX2, CHLOROPLASTIC"/>
    <property type="match status" value="1"/>
</dbReference>
<keyword evidence="1" id="KW-0677">Repeat</keyword>
<feature type="domain" description="CBS" evidence="3">
    <location>
        <begin position="7"/>
        <end position="65"/>
    </location>
</feature>